<reference evidence="9 10" key="1">
    <citation type="submission" date="2019-03" db="EMBL/GenBank/DDBJ databases">
        <title>Genomic Encyclopedia of Type Strains, Phase IV (KMG-IV): sequencing the most valuable type-strain genomes for metagenomic binning, comparative biology and taxonomic classification.</title>
        <authorList>
            <person name="Goeker M."/>
        </authorList>
    </citation>
    <scope>NUCLEOTIDE SEQUENCE [LARGE SCALE GENOMIC DNA]</scope>
    <source>
        <strain evidence="9 10">DSM 28697</strain>
    </source>
</reference>
<sequence>MKKRGKSKSTMSIHWKLLISFFCVTMIPLMTVAVFLFMKSSTIIYENASQYTTQLLQQTNREIQLRLSQIAKDSVNIITSPGVQSLQSLSEANYTEKRDMRAQLYQLINTNGVVERAVIFDREGNKIVETGSPQTESLLPEEQTFIAQLGGKVSWHYTPKVSEFSIEPLLKAERAIKNLQGNDPAIKGYLLFEIPESIVFESIRQLELGETGIAFIIDDANHIVTSQNRKMIGQTVHPAIEGKLTGGKGTFVEKINGEMYFISYHASPEIGWKTIGMVPTEEMTPGLLEVQKTNMYVIVFWVFVAIIISLLLTKSVTGPIKRLIEKMRQVETGDFSGEIRLQGSKEVTDLSLSFNRMTRRLNRMIQKVYQKEISEKQAQLKALQAQIHPHFLYNTLDSIYWSLYIKGEESIGNVVVSLSNMLRYSISEELKDVSLEKEIENCKHYFEIQKLKYGEKVRFTVHVPKVVLQCQVPKMILQPLIENAIMHGMETTQQEVHIQVLSQESDNVLYLSVIDNGSGFPYDVKEFPLNPARLPENSIGLMNVNERLRLRYGKNYGVSIESKKGEGTAVTLRLPSLEENE</sequence>
<feature type="domain" description="HAMP" evidence="8">
    <location>
        <begin position="314"/>
        <end position="366"/>
    </location>
</feature>
<dbReference type="AlphaFoldDB" id="A0A4R6U009"/>
<evidence type="ECO:0000256" key="1">
    <source>
        <dbReference type="ARBA" id="ARBA00004651"/>
    </source>
</evidence>
<dbReference type="SUPFAM" id="SSF158472">
    <property type="entry name" value="HAMP domain-like"/>
    <property type="match status" value="1"/>
</dbReference>
<proteinExistence type="predicted"/>
<dbReference type="OrthoDB" id="9776552at2"/>
<dbReference type="SUPFAM" id="SSF55874">
    <property type="entry name" value="ATPase domain of HSP90 chaperone/DNA topoisomerase II/histidine kinase"/>
    <property type="match status" value="1"/>
</dbReference>
<keyword evidence="6 7" id="KW-0472">Membrane</keyword>
<organism evidence="9 10">
    <name type="scientific">Aureibacillus halotolerans</name>
    <dbReference type="NCBI Taxonomy" id="1508390"/>
    <lineage>
        <taxon>Bacteria</taxon>
        <taxon>Bacillati</taxon>
        <taxon>Bacillota</taxon>
        <taxon>Bacilli</taxon>
        <taxon>Bacillales</taxon>
        <taxon>Bacillaceae</taxon>
        <taxon>Aureibacillus</taxon>
    </lineage>
</organism>
<gene>
    <name evidence="9" type="ORF">EV213_11219</name>
</gene>
<dbReference type="PROSITE" id="PS50885">
    <property type="entry name" value="HAMP"/>
    <property type="match status" value="1"/>
</dbReference>
<dbReference type="GO" id="GO:0000155">
    <property type="term" value="F:phosphorelay sensor kinase activity"/>
    <property type="evidence" value="ECO:0007669"/>
    <property type="project" value="InterPro"/>
</dbReference>
<feature type="transmembrane region" description="Helical" evidence="7">
    <location>
        <begin position="295"/>
        <end position="313"/>
    </location>
</feature>
<evidence type="ECO:0000259" key="8">
    <source>
        <dbReference type="PROSITE" id="PS50885"/>
    </source>
</evidence>
<dbReference type="Pfam" id="PF02518">
    <property type="entry name" value="HATPase_c"/>
    <property type="match status" value="1"/>
</dbReference>
<dbReference type="CDD" id="cd06225">
    <property type="entry name" value="HAMP"/>
    <property type="match status" value="1"/>
</dbReference>
<keyword evidence="4" id="KW-0808">Transferase</keyword>
<keyword evidence="5 9" id="KW-0418">Kinase</keyword>
<dbReference type="InterPro" id="IPR003594">
    <property type="entry name" value="HATPase_dom"/>
</dbReference>
<keyword evidence="7" id="KW-0812">Transmembrane</keyword>
<evidence type="ECO:0000313" key="10">
    <source>
        <dbReference type="Proteomes" id="UP000295632"/>
    </source>
</evidence>
<dbReference type="InterPro" id="IPR036890">
    <property type="entry name" value="HATPase_C_sf"/>
</dbReference>
<protein>
    <submittedName>
        <fullName evidence="9">Histidine kinase/DNA gyrase B/HSP90-like ATPase</fullName>
    </submittedName>
</protein>
<dbReference type="InterPro" id="IPR010559">
    <property type="entry name" value="Sig_transdc_His_kin_internal"/>
</dbReference>
<dbReference type="InterPro" id="IPR050640">
    <property type="entry name" value="Bact_2-comp_sensor_kinase"/>
</dbReference>
<keyword evidence="10" id="KW-1185">Reference proteome</keyword>
<keyword evidence="3" id="KW-0597">Phosphoprotein</keyword>
<comment type="caution">
    <text evidence="9">The sequence shown here is derived from an EMBL/GenBank/DDBJ whole genome shotgun (WGS) entry which is preliminary data.</text>
</comment>
<name>A0A4R6U009_9BACI</name>
<dbReference type="Gene3D" id="3.30.450.20">
    <property type="entry name" value="PAS domain"/>
    <property type="match status" value="1"/>
</dbReference>
<keyword evidence="2" id="KW-1003">Cell membrane</keyword>
<dbReference type="PANTHER" id="PTHR34220:SF7">
    <property type="entry name" value="SENSOR HISTIDINE KINASE YPDA"/>
    <property type="match status" value="1"/>
</dbReference>
<evidence type="ECO:0000313" key="9">
    <source>
        <dbReference type="EMBL" id="TDQ37659.1"/>
    </source>
</evidence>
<accession>A0A4R6U009</accession>
<evidence type="ECO:0000256" key="7">
    <source>
        <dbReference type="SAM" id="Phobius"/>
    </source>
</evidence>
<keyword evidence="7" id="KW-1133">Transmembrane helix</keyword>
<dbReference type="InterPro" id="IPR003660">
    <property type="entry name" value="HAMP_dom"/>
</dbReference>
<dbReference type="EMBL" id="SNYJ01000012">
    <property type="protein sequence ID" value="TDQ37659.1"/>
    <property type="molecule type" value="Genomic_DNA"/>
</dbReference>
<evidence type="ECO:0000256" key="3">
    <source>
        <dbReference type="ARBA" id="ARBA00022553"/>
    </source>
</evidence>
<evidence type="ECO:0000256" key="6">
    <source>
        <dbReference type="ARBA" id="ARBA00023136"/>
    </source>
</evidence>
<dbReference type="PANTHER" id="PTHR34220">
    <property type="entry name" value="SENSOR HISTIDINE KINASE YPDA"/>
    <property type="match status" value="1"/>
</dbReference>
<dbReference type="Proteomes" id="UP000295632">
    <property type="component" value="Unassembled WGS sequence"/>
</dbReference>
<dbReference type="CDD" id="cd12912">
    <property type="entry name" value="PDC2_MCP_like"/>
    <property type="match status" value="1"/>
</dbReference>
<dbReference type="Gene3D" id="6.10.340.10">
    <property type="match status" value="1"/>
</dbReference>
<dbReference type="Gene3D" id="3.30.565.10">
    <property type="entry name" value="Histidine kinase-like ATPase, C-terminal domain"/>
    <property type="match status" value="1"/>
</dbReference>
<comment type="subcellular location">
    <subcellularLocation>
        <location evidence="1">Cell membrane</location>
        <topology evidence="1">Multi-pass membrane protein</topology>
    </subcellularLocation>
</comment>
<dbReference type="Pfam" id="PF06580">
    <property type="entry name" value="His_kinase"/>
    <property type="match status" value="1"/>
</dbReference>
<feature type="transmembrane region" description="Helical" evidence="7">
    <location>
        <begin position="12"/>
        <end position="38"/>
    </location>
</feature>
<evidence type="ECO:0000256" key="4">
    <source>
        <dbReference type="ARBA" id="ARBA00022679"/>
    </source>
</evidence>
<dbReference type="SMART" id="SM00304">
    <property type="entry name" value="HAMP"/>
    <property type="match status" value="1"/>
</dbReference>
<dbReference type="Pfam" id="PF00672">
    <property type="entry name" value="HAMP"/>
    <property type="match status" value="1"/>
</dbReference>
<dbReference type="RefSeq" id="WP_133581128.1">
    <property type="nucleotide sequence ID" value="NZ_SNYJ01000012.1"/>
</dbReference>
<dbReference type="GO" id="GO:0005886">
    <property type="term" value="C:plasma membrane"/>
    <property type="evidence" value="ECO:0007669"/>
    <property type="project" value="UniProtKB-SubCell"/>
</dbReference>
<evidence type="ECO:0000256" key="5">
    <source>
        <dbReference type="ARBA" id="ARBA00022777"/>
    </source>
</evidence>
<evidence type="ECO:0000256" key="2">
    <source>
        <dbReference type="ARBA" id="ARBA00022475"/>
    </source>
</evidence>